<keyword evidence="9 10" id="KW-0131">Cell cycle</keyword>
<evidence type="ECO:0000313" key="15">
    <source>
        <dbReference type="Proteomes" id="UP000824201"/>
    </source>
</evidence>
<evidence type="ECO:0000256" key="7">
    <source>
        <dbReference type="ARBA" id="ARBA00022989"/>
    </source>
</evidence>
<evidence type="ECO:0000259" key="12">
    <source>
        <dbReference type="Pfam" id="PF02687"/>
    </source>
</evidence>
<evidence type="ECO:0000256" key="3">
    <source>
        <dbReference type="ARBA" id="ARBA00021907"/>
    </source>
</evidence>
<evidence type="ECO:0000256" key="8">
    <source>
        <dbReference type="ARBA" id="ARBA00023136"/>
    </source>
</evidence>
<comment type="subcellular location">
    <subcellularLocation>
        <location evidence="1">Cell membrane</location>
        <topology evidence="1">Multi-pass membrane protein</topology>
    </subcellularLocation>
</comment>
<feature type="domain" description="ABC3 transporter permease C-terminal" evidence="12">
    <location>
        <begin position="178"/>
        <end position="298"/>
    </location>
</feature>
<keyword evidence="7 11" id="KW-1133">Transmembrane helix</keyword>
<evidence type="ECO:0000256" key="9">
    <source>
        <dbReference type="ARBA" id="ARBA00023306"/>
    </source>
</evidence>
<dbReference type="EMBL" id="DVHN01000121">
    <property type="protein sequence ID" value="HIR89114.1"/>
    <property type="molecule type" value="Genomic_DNA"/>
</dbReference>
<evidence type="ECO:0000313" key="14">
    <source>
        <dbReference type="EMBL" id="HIR89114.1"/>
    </source>
</evidence>
<feature type="transmembrane region" description="Helical" evidence="11">
    <location>
        <begin position="21"/>
        <end position="45"/>
    </location>
</feature>
<evidence type="ECO:0000256" key="6">
    <source>
        <dbReference type="ARBA" id="ARBA00022692"/>
    </source>
</evidence>
<dbReference type="GO" id="GO:0051301">
    <property type="term" value="P:cell division"/>
    <property type="evidence" value="ECO:0007669"/>
    <property type="project" value="UniProtKB-KW"/>
</dbReference>
<dbReference type="Pfam" id="PF18075">
    <property type="entry name" value="FtsX_ECD"/>
    <property type="match status" value="1"/>
</dbReference>
<keyword evidence="8 10" id="KW-0472">Membrane</keyword>
<dbReference type="InterPro" id="IPR058204">
    <property type="entry name" value="FtsX_firmicutes-type"/>
</dbReference>
<sequence>MKLNTIGYCLKQGIGNIKRNKMFSVASVITIVVCIFLFGLFYAILANFQYMLSEAENTVGVTVFFEDNMKEKDILSLKEELEERDDVKTVDYVTEEDAWNEFKEIYFAEMPELAEGFEGENPLVGSASFEIYLKDLSKQKQLVAELEEMEGIRKVTYSELAAGGLEDMQSLVGWVSLFVTGVLFIISVFLISNSITLSYTVREKEMHTMKWLGATNLFVKAPFIIEGLLLGLIGTVIPLLILYFFYKEIIVIINERFSILSNVLKFLSVKQVFQILLPVSLLLGEGIGFIGSFFTIRRHLKV</sequence>
<feature type="transmembrane region" description="Helical" evidence="11">
    <location>
        <begin position="275"/>
        <end position="296"/>
    </location>
</feature>
<feature type="transmembrane region" description="Helical" evidence="11">
    <location>
        <begin position="222"/>
        <end position="246"/>
    </location>
</feature>
<evidence type="ECO:0000256" key="1">
    <source>
        <dbReference type="ARBA" id="ARBA00004651"/>
    </source>
</evidence>
<dbReference type="Gene3D" id="3.30.70.3040">
    <property type="match status" value="1"/>
</dbReference>
<evidence type="ECO:0000256" key="4">
    <source>
        <dbReference type="ARBA" id="ARBA00022475"/>
    </source>
</evidence>
<dbReference type="GO" id="GO:0005886">
    <property type="term" value="C:plasma membrane"/>
    <property type="evidence" value="ECO:0007669"/>
    <property type="project" value="UniProtKB-SubCell"/>
</dbReference>
<gene>
    <name evidence="14" type="ORF">IAC96_09210</name>
</gene>
<protein>
    <recommendedName>
        <fullName evidence="3 10">Cell division protein FtsX</fullName>
    </recommendedName>
</protein>
<reference evidence="14" key="2">
    <citation type="journal article" date="2021" name="PeerJ">
        <title>Extensive microbial diversity within the chicken gut microbiome revealed by metagenomics and culture.</title>
        <authorList>
            <person name="Gilroy R."/>
            <person name="Ravi A."/>
            <person name="Getino M."/>
            <person name="Pursley I."/>
            <person name="Horton D.L."/>
            <person name="Alikhan N.F."/>
            <person name="Baker D."/>
            <person name="Gharbi K."/>
            <person name="Hall N."/>
            <person name="Watson M."/>
            <person name="Adriaenssens E.M."/>
            <person name="Foster-Nyarko E."/>
            <person name="Jarju S."/>
            <person name="Secka A."/>
            <person name="Antonio M."/>
            <person name="Oren A."/>
            <person name="Chaudhuri R.R."/>
            <person name="La Ragione R."/>
            <person name="Hildebrand F."/>
            <person name="Pallen M.J."/>
        </authorList>
    </citation>
    <scope>NUCLEOTIDE SEQUENCE</scope>
    <source>
        <strain evidence="14">ChiW13-3771</strain>
    </source>
</reference>
<dbReference type="InterPro" id="IPR040690">
    <property type="entry name" value="FtsX_ECD"/>
</dbReference>
<accession>A0A9D1JDK5</accession>
<comment type="function">
    <text evidence="10">Part of the ABC transporter FtsEX involved in asymmetric cellular division facilitating the initiation of sporulation.</text>
</comment>
<dbReference type="InterPro" id="IPR004513">
    <property type="entry name" value="FtsX"/>
</dbReference>
<dbReference type="Proteomes" id="UP000824201">
    <property type="component" value="Unassembled WGS sequence"/>
</dbReference>
<evidence type="ECO:0000256" key="10">
    <source>
        <dbReference type="PIRNR" id="PIRNR003097"/>
    </source>
</evidence>
<keyword evidence="6 11" id="KW-0812">Transmembrane</keyword>
<dbReference type="InterPro" id="IPR003838">
    <property type="entry name" value="ABC3_permease_C"/>
</dbReference>
<dbReference type="NCBIfam" id="NF038347">
    <property type="entry name" value="FtsX_Gpos"/>
    <property type="match status" value="1"/>
</dbReference>
<keyword evidence="4 10" id="KW-1003">Cell membrane</keyword>
<evidence type="ECO:0000256" key="5">
    <source>
        <dbReference type="ARBA" id="ARBA00022618"/>
    </source>
</evidence>
<feature type="domain" description="FtsX extracellular" evidence="13">
    <location>
        <begin position="59"/>
        <end position="155"/>
    </location>
</feature>
<evidence type="ECO:0000256" key="11">
    <source>
        <dbReference type="SAM" id="Phobius"/>
    </source>
</evidence>
<dbReference type="PANTHER" id="PTHR47755:SF1">
    <property type="entry name" value="CELL DIVISION PROTEIN FTSX"/>
    <property type="match status" value="1"/>
</dbReference>
<feature type="transmembrane region" description="Helical" evidence="11">
    <location>
        <begin position="174"/>
        <end position="201"/>
    </location>
</feature>
<proteinExistence type="inferred from homology"/>
<comment type="caution">
    <text evidence="14">The sequence shown here is derived from an EMBL/GenBank/DDBJ whole genome shotgun (WGS) entry which is preliminary data.</text>
</comment>
<evidence type="ECO:0000259" key="13">
    <source>
        <dbReference type="Pfam" id="PF18075"/>
    </source>
</evidence>
<evidence type="ECO:0000256" key="2">
    <source>
        <dbReference type="ARBA" id="ARBA00007379"/>
    </source>
</evidence>
<dbReference type="PANTHER" id="PTHR47755">
    <property type="entry name" value="CELL DIVISION PROTEIN FTSX"/>
    <property type="match status" value="1"/>
</dbReference>
<name>A0A9D1JDK5_9FIRM</name>
<organism evidence="14 15">
    <name type="scientific">Candidatus Fimimorpha faecalis</name>
    <dbReference type="NCBI Taxonomy" id="2840824"/>
    <lineage>
        <taxon>Bacteria</taxon>
        <taxon>Bacillati</taxon>
        <taxon>Bacillota</taxon>
        <taxon>Clostridia</taxon>
        <taxon>Eubacteriales</taxon>
        <taxon>Candidatus Fimimorpha</taxon>
    </lineage>
</organism>
<dbReference type="PIRSF" id="PIRSF003097">
    <property type="entry name" value="FtsX"/>
    <property type="match status" value="1"/>
</dbReference>
<keyword evidence="5 10" id="KW-0132">Cell division</keyword>
<dbReference type="AlphaFoldDB" id="A0A9D1JDK5"/>
<dbReference type="Pfam" id="PF02687">
    <property type="entry name" value="FtsX"/>
    <property type="match status" value="1"/>
</dbReference>
<reference evidence="14" key="1">
    <citation type="submission" date="2020-10" db="EMBL/GenBank/DDBJ databases">
        <authorList>
            <person name="Gilroy R."/>
        </authorList>
    </citation>
    <scope>NUCLEOTIDE SEQUENCE</scope>
    <source>
        <strain evidence="14">ChiW13-3771</strain>
    </source>
</reference>
<comment type="similarity">
    <text evidence="2 10">Belongs to the ABC-4 integral membrane protein family. FtsX subfamily.</text>
</comment>